<comment type="caution">
    <text evidence="1">The sequence shown here is derived from an EMBL/GenBank/DDBJ whole genome shotgun (WGS) entry which is preliminary data.</text>
</comment>
<reference evidence="1 2" key="1">
    <citation type="submission" date="2018-08" db="EMBL/GenBank/DDBJ databases">
        <title>Aphanomyces genome sequencing and annotation.</title>
        <authorList>
            <person name="Minardi D."/>
            <person name="Oidtmann B."/>
            <person name="Van Der Giezen M."/>
            <person name="Studholme D.J."/>
        </authorList>
    </citation>
    <scope>NUCLEOTIDE SEQUENCE [LARGE SCALE GENOMIC DNA]</scope>
    <source>
        <strain evidence="1 2">Da</strain>
    </source>
</reference>
<dbReference type="Gene3D" id="3.40.50.300">
    <property type="entry name" value="P-loop containing nucleotide triphosphate hydrolases"/>
    <property type="match status" value="1"/>
</dbReference>
<sequence length="181" mass="19645">PTMRDDVVFMAKGARHPLQELTVESYIPNDIVLSPGGGYIAVVTGQNGSATEWPSKADDSSSVITTYVMSSVAVEGKESDGVHRTSSLYELVPGISTSSNAIQCAIAAETVNRAAQVLQLSRNRRHIEVPVTCPSPKTQAKLDAFYTLTELFMAEETWKTCPLDKVTELLRMARSIDGIIQ</sequence>
<accession>A0A3R6XJ24</accession>
<name>A0A3R6XJ24_APHAT</name>
<dbReference type="EMBL" id="QUTH01004481">
    <property type="protein sequence ID" value="RHZ13636.1"/>
    <property type="molecule type" value="Genomic_DNA"/>
</dbReference>
<dbReference type="AlphaFoldDB" id="A0A3R6XJ24"/>
<feature type="non-terminal residue" evidence="1">
    <location>
        <position position="1"/>
    </location>
</feature>
<protein>
    <submittedName>
        <fullName evidence="1">Uncharacterized protein</fullName>
    </submittedName>
</protein>
<proteinExistence type="predicted"/>
<gene>
    <name evidence="1" type="ORF">DYB37_009652</name>
</gene>
<dbReference type="Proteomes" id="UP000285430">
    <property type="component" value="Unassembled WGS sequence"/>
</dbReference>
<organism evidence="1 2">
    <name type="scientific">Aphanomyces astaci</name>
    <name type="common">Crayfish plague agent</name>
    <dbReference type="NCBI Taxonomy" id="112090"/>
    <lineage>
        <taxon>Eukaryota</taxon>
        <taxon>Sar</taxon>
        <taxon>Stramenopiles</taxon>
        <taxon>Oomycota</taxon>
        <taxon>Saprolegniomycetes</taxon>
        <taxon>Saprolegniales</taxon>
        <taxon>Verrucalvaceae</taxon>
        <taxon>Aphanomyces</taxon>
    </lineage>
</organism>
<evidence type="ECO:0000313" key="2">
    <source>
        <dbReference type="Proteomes" id="UP000285430"/>
    </source>
</evidence>
<dbReference type="VEuPathDB" id="FungiDB:H257_00367"/>
<dbReference type="InterPro" id="IPR027417">
    <property type="entry name" value="P-loop_NTPase"/>
</dbReference>
<evidence type="ECO:0000313" key="1">
    <source>
        <dbReference type="EMBL" id="RHZ13636.1"/>
    </source>
</evidence>